<organism evidence="4 5">
    <name type="scientific">Pseudomicrostroma glucosiphilum</name>
    <dbReference type="NCBI Taxonomy" id="1684307"/>
    <lineage>
        <taxon>Eukaryota</taxon>
        <taxon>Fungi</taxon>
        <taxon>Dikarya</taxon>
        <taxon>Basidiomycota</taxon>
        <taxon>Ustilaginomycotina</taxon>
        <taxon>Exobasidiomycetes</taxon>
        <taxon>Microstromatales</taxon>
        <taxon>Microstromatales incertae sedis</taxon>
        <taxon>Pseudomicrostroma</taxon>
    </lineage>
</organism>
<evidence type="ECO:0000256" key="3">
    <source>
        <dbReference type="SAM" id="SignalP"/>
    </source>
</evidence>
<sequence>MRVLATLLVAIAAVAPAAVAQSADTPELRITTTFPSNPLSLVKNGQANRVVFNIQNPPSQDRVLSLTGITGAWLNNKKADGERGRVIRNMTVTPYKSLSLRTVGGRPLEVPFDFYPEFKPQTMGIDFYLKVLDGQTQKTHTIQAYQGSVTVIEPPKNWLDPQLWSLYLLGLAILGGAAYYAASIFAPGLVGASATKGAKGKSASGTGRSGAAPALSGAVSSTGASVSAKGYDEDWIPEHHLKKSKAGDDGRKSPVGGARKRK</sequence>
<feature type="chain" id="PRO_5016408627" description="Translocon-associated protein subunit alpha" evidence="3">
    <location>
        <begin position="21"/>
        <end position="262"/>
    </location>
</feature>
<dbReference type="GeneID" id="37013186"/>
<keyword evidence="5" id="KW-1185">Reference proteome</keyword>
<proteinExistence type="predicted"/>
<evidence type="ECO:0000313" key="4">
    <source>
        <dbReference type="EMBL" id="PWN24105.1"/>
    </source>
</evidence>
<dbReference type="OrthoDB" id="1926781at2759"/>
<gene>
    <name evidence="4" type="ORF">BCV69DRAFT_280006</name>
</gene>
<dbReference type="RefSeq" id="XP_025351265.1">
    <property type="nucleotide sequence ID" value="XM_025491452.1"/>
</dbReference>
<evidence type="ECO:0000313" key="5">
    <source>
        <dbReference type="Proteomes" id="UP000245942"/>
    </source>
</evidence>
<feature type="compositionally biased region" description="Low complexity" evidence="1">
    <location>
        <begin position="196"/>
        <end position="228"/>
    </location>
</feature>
<keyword evidence="3" id="KW-0732">Signal</keyword>
<feature type="compositionally biased region" description="Basic and acidic residues" evidence="1">
    <location>
        <begin position="230"/>
        <end position="252"/>
    </location>
</feature>
<accession>A0A316ULM7</accession>
<dbReference type="EMBL" id="KZ819321">
    <property type="protein sequence ID" value="PWN24105.1"/>
    <property type="molecule type" value="Genomic_DNA"/>
</dbReference>
<feature type="region of interest" description="Disordered" evidence="1">
    <location>
        <begin position="196"/>
        <end position="262"/>
    </location>
</feature>
<keyword evidence="2" id="KW-0472">Membrane</keyword>
<dbReference type="Proteomes" id="UP000245942">
    <property type="component" value="Unassembled WGS sequence"/>
</dbReference>
<keyword evidence="2" id="KW-1133">Transmembrane helix</keyword>
<keyword evidence="2" id="KW-0812">Transmembrane</keyword>
<evidence type="ECO:0000256" key="2">
    <source>
        <dbReference type="SAM" id="Phobius"/>
    </source>
</evidence>
<reference evidence="4 5" key="1">
    <citation type="journal article" date="2018" name="Mol. Biol. Evol.">
        <title>Broad Genomic Sampling Reveals a Smut Pathogenic Ancestry of the Fungal Clade Ustilaginomycotina.</title>
        <authorList>
            <person name="Kijpornyongpan T."/>
            <person name="Mondo S.J."/>
            <person name="Barry K."/>
            <person name="Sandor L."/>
            <person name="Lee J."/>
            <person name="Lipzen A."/>
            <person name="Pangilinan J."/>
            <person name="LaButti K."/>
            <person name="Hainaut M."/>
            <person name="Henrissat B."/>
            <person name="Grigoriev I.V."/>
            <person name="Spatafora J.W."/>
            <person name="Aime M.C."/>
        </authorList>
    </citation>
    <scope>NUCLEOTIDE SEQUENCE [LARGE SCALE GENOMIC DNA]</scope>
    <source>
        <strain evidence="4 5">MCA 4718</strain>
    </source>
</reference>
<feature type="signal peptide" evidence="3">
    <location>
        <begin position="1"/>
        <end position="20"/>
    </location>
</feature>
<name>A0A316ULM7_9BASI</name>
<feature type="transmembrane region" description="Helical" evidence="2">
    <location>
        <begin position="164"/>
        <end position="192"/>
    </location>
</feature>
<evidence type="ECO:0000256" key="1">
    <source>
        <dbReference type="SAM" id="MobiDB-lite"/>
    </source>
</evidence>
<evidence type="ECO:0008006" key="6">
    <source>
        <dbReference type="Google" id="ProtNLM"/>
    </source>
</evidence>
<protein>
    <recommendedName>
        <fullName evidence="6">Translocon-associated protein subunit alpha</fullName>
    </recommendedName>
</protein>
<dbReference type="PANTHER" id="PTHR12924">
    <property type="entry name" value="TRANSLOCON-ASSOCIATED PROTEIN, ALPHA SUBUNIT"/>
    <property type="match status" value="1"/>
</dbReference>
<dbReference type="PANTHER" id="PTHR12924:SF0">
    <property type="entry name" value="TRANSLOCON-ASSOCIATED PROTEIN SUBUNIT ALPHA"/>
    <property type="match status" value="1"/>
</dbReference>
<dbReference type="GO" id="GO:0005783">
    <property type="term" value="C:endoplasmic reticulum"/>
    <property type="evidence" value="ECO:0007669"/>
    <property type="project" value="TreeGrafter"/>
</dbReference>
<dbReference type="AlphaFoldDB" id="A0A316ULM7"/>